<keyword evidence="4" id="KW-1185">Reference proteome</keyword>
<feature type="region of interest" description="Disordered" evidence="1">
    <location>
        <begin position="36"/>
        <end position="244"/>
    </location>
</feature>
<evidence type="ECO:0000313" key="4">
    <source>
        <dbReference type="Proteomes" id="UP001182556"/>
    </source>
</evidence>
<dbReference type="AlphaFoldDB" id="A0AAD9FW59"/>
<dbReference type="InterPro" id="IPR034257">
    <property type="entry name" value="Acinus_RRM"/>
</dbReference>
<gene>
    <name evidence="3" type="ORF">DB88DRAFT_543759</name>
</gene>
<dbReference type="EMBL" id="JAODAN010000001">
    <property type="protein sequence ID" value="KAK1927318.1"/>
    <property type="molecule type" value="Genomic_DNA"/>
</dbReference>
<organism evidence="3 4">
    <name type="scientific">Papiliotrema laurentii</name>
    <name type="common">Cryptococcus laurentii</name>
    <dbReference type="NCBI Taxonomy" id="5418"/>
    <lineage>
        <taxon>Eukaryota</taxon>
        <taxon>Fungi</taxon>
        <taxon>Dikarya</taxon>
        <taxon>Basidiomycota</taxon>
        <taxon>Agaricomycotina</taxon>
        <taxon>Tremellomycetes</taxon>
        <taxon>Tremellales</taxon>
        <taxon>Rhynchogastremaceae</taxon>
        <taxon>Papiliotrema</taxon>
    </lineage>
</organism>
<sequence>MPQFEPVDVKSLKVAELKTELTKRGLETKGLKAELAERLQNAQDEDIATDNEQPQQSTQDQEESNAEVEKGTDTPDAITQPSKDVTEEEGVGHVMVEGSVEMAEEISERIEDEVVKAREEVPQPKVLDDEVAEVVRREEVKDQQPLIPSPPRAISPAPASNKPSRATSPKRDYNDGQDEDRPDYLDTPPLDTPDIPPTNGSSREPSVSKRPREDENGGEETSKRLRPTQTYSTPLPPALSHLRHPPTSTIFITNLRRPLLLSTLHEHVAPSAHPDNIFPPPRHPFASEDAPGLWLSGVKDHAYASYASIEEALDVAKRIENETWPEDTGAPLHVEFIPDDRVKALIEQEEAAWANGRQKLSLHIEQRGEGEWDFRLSGSGTIGAGPGTNGRPPPLPFGARPVDAGRPAFAPRPRGTVISGANAVHATGRAPINAPTRPTAMNRGGRGGFGGPPAGPRFHDNRGRGPSPPRQFSRGGPPPPRYAENGYDRSGPDRNHVRTTRTRPPLQWREGPGAARR</sequence>
<dbReference type="SMART" id="SM00513">
    <property type="entry name" value="SAP"/>
    <property type="match status" value="1"/>
</dbReference>
<dbReference type="PANTHER" id="PTHR47031">
    <property type="entry name" value="SAP DNA-BINDING DOMAIN-CONTAINING PROTEIN"/>
    <property type="match status" value="1"/>
</dbReference>
<feature type="compositionally biased region" description="Basic and acidic residues" evidence="1">
    <location>
        <begin position="486"/>
        <end position="496"/>
    </location>
</feature>
<proteinExistence type="predicted"/>
<accession>A0AAD9FW59</accession>
<feature type="region of interest" description="Disordered" evidence="1">
    <location>
        <begin position="428"/>
        <end position="517"/>
    </location>
</feature>
<name>A0AAD9FW59_PAPLA</name>
<dbReference type="InterPro" id="IPR003034">
    <property type="entry name" value="SAP_dom"/>
</dbReference>
<feature type="compositionally biased region" description="Basic and acidic residues" evidence="1">
    <location>
        <begin position="206"/>
        <end position="223"/>
    </location>
</feature>
<dbReference type="Proteomes" id="UP001182556">
    <property type="component" value="Unassembled WGS sequence"/>
</dbReference>
<reference evidence="3" key="1">
    <citation type="submission" date="2023-02" db="EMBL/GenBank/DDBJ databases">
        <title>Identification and recombinant expression of a fungal hydrolase from Papiliotrema laurentii that hydrolyzes apple cutin and clears colloidal polyester polyurethane.</title>
        <authorList>
            <consortium name="DOE Joint Genome Institute"/>
            <person name="Roman V.A."/>
            <person name="Bojanowski C."/>
            <person name="Crable B.R."/>
            <person name="Wagner D.N."/>
            <person name="Hung C.S."/>
            <person name="Nadeau L.J."/>
            <person name="Schratz L."/>
            <person name="Haridas S."/>
            <person name="Pangilinan J."/>
            <person name="Lipzen A."/>
            <person name="Na H."/>
            <person name="Yan M."/>
            <person name="Ng V."/>
            <person name="Grigoriev I.V."/>
            <person name="Spatafora J.W."/>
            <person name="Barlow D."/>
            <person name="Biffinger J."/>
            <person name="Kelley-Loughnane N."/>
            <person name="Varaljay V.A."/>
            <person name="Crookes-Goodson W.J."/>
        </authorList>
    </citation>
    <scope>NUCLEOTIDE SEQUENCE</scope>
    <source>
        <strain evidence="3">5307AH</strain>
    </source>
</reference>
<feature type="domain" description="SAP" evidence="2">
    <location>
        <begin position="9"/>
        <end position="43"/>
    </location>
</feature>
<feature type="compositionally biased region" description="Low complexity" evidence="1">
    <location>
        <begin position="92"/>
        <end position="101"/>
    </location>
</feature>
<feature type="compositionally biased region" description="Basic and acidic residues" evidence="1">
    <location>
        <begin position="106"/>
        <end position="142"/>
    </location>
</feature>
<feature type="compositionally biased region" description="Polar residues" evidence="1">
    <location>
        <begin position="50"/>
        <end position="59"/>
    </location>
</feature>
<dbReference type="PROSITE" id="PS50800">
    <property type="entry name" value="SAP"/>
    <property type="match status" value="1"/>
</dbReference>
<dbReference type="InterPro" id="IPR036361">
    <property type="entry name" value="SAP_dom_sf"/>
</dbReference>
<protein>
    <recommendedName>
        <fullName evidence="2">SAP domain-containing protein</fullName>
    </recommendedName>
</protein>
<evidence type="ECO:0000256" key="1">
    <source>
        <dbReference type="SAM" id="MobiDB-lite"/>
    </source>
</evidence>
<dbReference type="Pfam" id="PF02037">
    <property type="entry name" value="SAP"/>
    <property type="match status" value="1"/>
</dbReference>
<evidence type="ECO:0000313" key="3">
    <source>
        <dbReference type="EMBL" id="KAK1927318.1"/>
    </source>
</evidence>
<dbReference type="Gene3D" id="1.10.720.30">
    <property type="entry name" value="SAP domain"/>
    <property type="match status" value="1"/>
</dbReference>
<dbReference type="CDD" id="cd12432">
    <property type="entry name" value="RRM_ACINU"/>
    <property type="match status" value="1"/>
</dbReference>
<dbReference type="SUPFAM" id="SSF68906">
    <property type="entry name" value="SAP domain"/>
    <property type="match status" value="1"/>
</dbReference>
<dbReference type="PANTHER" id="PTHR47031:SF3">
    <property type="entry name" value="SAP DOMAIN-CONTAINING PROTEIN"/>
    <property type="match status" value="1"/>
</dbReference>
<comment type="caution">
    <text evidence="3">The sequence shown here is derived from an EMBL/GenBank/DDBJ whole genome shotgun (WGS) entry which is preliminary data.</text>
</comment>
<evidence type="ECO:0000259" key="2">
    <source>
        <dbReference type="PROSITE" id="PS50800"/>
    </source>
</evidence>